<dbReference type="AlphaFoldDB" id="A0A8J6BXA8"/>
<organism evidence="2 3">
    <name type="scientific">Carpediemonas membranifera</name>
    <dbReference type="NCBI Taxonomy" id="201153"/>
    <lineage>
        <taxon>Eukaryota</taxon>
        <taxon>Metamonada</taxon>
        <taxon>Carpediemonas-like organisms</taxon>
        <taxon>Carpediemonas</taxon>
    </lineage>
</organism>
<feature type="compositionally biased region" description="Polar residues" evidence="1">
    <location>
        <begin position="540"/>
        <end position="549"/>
    </location>
</feature>
<dbReference type="Proteomes" id="UP000717585">
    <property type="component" value="Unassembled WGS sequence"/>
</dbReference>
<name>A0A8J6BXA8_9EUKA</name>
<feature type="compositionally biased region" description="Basic and acidic residues" evidence="1">
    <location>
        <begin position="270"/>
        <end position="300"/>
    </location>
</feature>
<evidence type="ECO:0000313" key="3">
    <source>
        <dbReference type="Proteomes" id="UP000717585"/>
    </source>
</evidence>
<feature type="region of interest" description="Disordered" evidence="1">
    <location>
        <begin position="505"/>
        <end position="549"/>
    </location>
</feature>
<feature type="compositionally biased region" description="Basic residues" evidence="1">
    <location>
        <begin position="238"/>
        <end position="247"/>
    </location>
</feature>
<feature type="compositionally biased region" description="Basic and acidic residues" evidence="1">
    <location>
        <begin position="515"/>
        <end position="527"/>
    </location>
</feature>
<protein>
    <submittedName>
        <fullName evidence="2">Uncharacterized protein</fullName>
    </submittedName>
</protein>
<dbReference type="EMBL" id="JAHDYR010000025">
    <property type="protein sequence ID" value="KAG9393276.1"/>
    <property type="molecule type" value="Genomic_DNA"/>
</dbReference>
<evidence type="ECO:0000256" key="1">
    <source>
        <dbReference type="SAM" id="MobiDB-lite"/>
    </source>
</evidence>
<evidence type="ECO:0000313" key="2">
    <source>
        <dbReference type="EMBL" id="KAG9393276.1"/>
    </source>
</evidence>
<feature type="region of interest" description="Disordered" evidence="1">
    <location>
        <begin position="736"/>
        <end position="770"/>
    </location>
</feature>
<proteinExistence type="predicted"/>
<feature type="compositionally biased region" description="Acidic residues" evidence="1">
    <location>
        <begin position="746"/>
        <end position="755"/>
    </location>
</feature>
<accession>A0A8J6BXA8</accession>
<comment type="caution">
    <text evidence="2">The sequence shown here is derived from an EMBL/GenBank/DDBJ whole genome shotgun (WGS) entry which is preliminary data.</text>
</comment>
<feature type="region of interest" description="Disordered" evidence="1">
    <location>
        <begin position="238"/>
        <end position="300"/>
    </location>
</feature>
<gene>
    <name evidence="2" type="ORF">J8273_3409</name>
</gene>
<keyword evidence="3" id="KW-1185">Reference proteome</keyword>
<reference evidence="2" key="1">
    <citation type="submission" date="2021-05" db="EMBL/GenBank/DDBJ databases">
        <title>A free-living protist that lacks canonical eukaryotic 1 DNA replication and segregation systems.</title>
        <authorList>
            <person name="Salas-Leiva D.E."/>
            <person name="Tromer E.C."/>
            <person name="Curtis B.A."/>
            <person name="Jerlstrom-Hultqvist J."/>
            <person name="Kolisko M."/>
            <person name="Yi Z."/>
            <person name="Salas-Leiva J.S."/>
            <person name="Gallot-Lavallee L."/>
            <person name="Kops G.J.P.L."/>
            <person name="Archibald J.M."/>
            <person name="Simpson A.G.B."/>
            <person name="Roger A.J."/>
        </authorList>
    </citation>
    <scope>NUCLEOTIDE SEQUENCE</scope>
    <source>
        <strain evidence="2">BICM</strain>
    </source>
</reference>
<sequence length="1021" mass="114400">MVSFSVCLPLSKAGGIMFELEFAALYLEDYELTPEYREQLNETVTNVVNYILGKYQSNSIEYVNVMNFMEDIEEGIIGDAELHAWDAMRSRLKLSSRDARQRMYEHYKQAIDKLPAPRHLKHFISLYELYRFNEVSSAWDYLTGAVSIADLERDISRLQQQLDGAEVDESADDAGWEGVFTEEELSGIFHFASQWTDRPLALTLPKIVSRTKDQEKEVTVQQLRDTIFSSDLAKKPVKHKTVSKNKRAKTDFEEPDELQPLRSSLMTAREVSRELEKQRKEREKEEREAERKAQEEEDRRARELAEEARLRAQREAEEFADRLLANADEAPRVKRIAQWDFARAGSDPYTPARFRLIGLDRVRHRGDPGPLTQAVILDPQDDRWVNNVLMVNLQQETAATRAGIVDALREVVLPFRNKAVAAIGADSQQQKLVQTACRQSVSLLRNDPNAARDVVDGLLDLTATLMAAVLEAMGPDAQANTFKRQQQTFVDHVVAQSVAMDAPELAGVNARERKRREDERREKEKQARAANRGLRKRRSTAPQTAQQLAGSRTLRAIGGVAVTPEEAANALAQLSYWPGLSSVLMPVDRTTATMLVTERLFKDASAKLHHTTSPSTVPELADLYKAVERRDDAVLALSYIREQLDQAHIAMRRDCLAHMYALVESSIEDIAGIPKARQLEARPTRHAAMLDWHGLQAEEDEDTAHRRAWGAFTDEVMRANVLASFDRILAANVEHRAPPPTGLFDDGSDGEEDVDMQPQEAQPTVKPKVEKSNDVIIPKGMRLDSPEAVALILRQAVDEAAEIEAAADMRPNNGEDEVLSALREAQEAWREMYVSNAGLRRAFSTTALHTNNATAQCRDAATYMGLPVAQDIYRKSVTQPCCTRSNNDRTTLSALMSRLGAIGITIAGEPAPSLHQIKVIRRQSNPADYGMLHFRADPEDDAAFGPVPKDHSAVNEMCNNALELTADAMKPVVQFIPVYAKGKKRPLIELDAISQMVPDILNKLKSIGQQRTEGLGVKEEP</sequence>